<dbReference type="CDD" id="cd00143">
    <property type="entry name" value="PP2Cc"/>
    <property type="match status" value="1"/>
</dbReference>
<accession>A0AAE3DLE5</accession>
<dbReference type="SMART" id="SM00331">
    <property type="entry name" value="PP2C_SIG"/>
    <property type="match status" value="1"/>
</dbReference>
<dbReference type="RefSeq" id="WP_308727444.1">
    <property type="nucleotide sequence ID" value="NZ_JAJEQF010000001.1"/>
</dbReference>
<dbReference type="Pfam" id="PF13672">
    <property type="entry name" value="PP2C_2"/>
    <property type="match status" value="1"/>
</dbReference>
<dbReference type="Gene3D" id="3.60.40.10">
    <property type="entry name" value="PPM-type phosphatase domain"/>
    <property type="match status" value="1"/>
</dbReference>
<name>A0AAE3DLE5_9FIRM</name>
<dbReference type="PROSITE" id="PS51746">
    <property type="entry name" value="PPM_2"/>
    <property type="match status" value="1"/>
</dbReference>
<protein>
    <submittedName>
        <fullName evidence="2">Serine/threonine-protein phosphatase</fullName>
    </submittedName>
</protein>
<organism evidence="2 3">
    <name type="scientific">Gallintestinimicrobium propionicum</name>
    <dbReference type="NCBI Taxonomy" id="2981770"/>
    <lineage>
        <taxon>Bacteria</taxon>
        <taxon>Bacillati</taxon>
        <taxon>Bacillota</taxon>
        <taxon>Clostridia</taxon>
        <taxon>Lachnospirales</taxon>
        <taxon>Lachnospiraceae</taxon>
        <taxon>Gallintestinimicrobium</taxon>
    </lineage>
</organism>
<reference evidence="2 3" key="1">
    <citation type="submission" date="2021-10" db="EMBL/GenBank/DDBJ databases">
        <title>Anaerobic single-cell dispensing facilitates the cultivation of human gut bacteria.</title>
        <authorList>
            <person name="Afrizal A."/>
        </authorList>
    </citation>
    <scope>NUCLEOTIDE SEQUENCE [LARGE SCALE GENOMIC DNA]</scope>
    <source>
        <strain evidence="2 3">CLA-AA-H244</strain>
    </source>
</reference>
<dbReference type="SUPFAM" id="SSF81606">
    <property type="entry name" value="PP2C-like"/>
    <property type="match status" value="1"/>
</dbReference>
<evidence type="ECO:0000313" key="3">
    <source>
        <dbReference type="Proteomes" id="UP001199355"/>
    </source>
</evidence>
<proteinExistence type="predicted"/>
<evidence type="ECO:0000259" key="1">
    <source>
        <dbReference type="PROSITE" id="PS51746"/>
    </source>
</evidence>
<evidence type="ECO:0000313" key="2">
    <source>
        <dbReference type="EMBL" id="MCC2166217.1"/>
    </source>
</evidence>
<dbReference type="Proteomes" id="UP001199355">
    <property type="component" value="Unassembled WGS sequence"/>
</dbReference>
<gene>
    <name evidence="2" type="ORF">LKD45_00630</name>
</gene>
<dbReference type="InterPro" id="IPR001932">
    <property type="entry name" value="PPM-type_phosphatase-like_dom"/>
</dbReference>
<dbReference type="GO" id="GO:0004722">
    <property type="term" value="F:protein serine/threonine phosphatase activity"/>
    <property type="evidence" value="ECO:0007669"/>
    <property type="project" value="InterPro"/>
</dbReference>
<dbReference type="AlphaFoldDB" id="A0AAE3DLE5"/>
<feature type="domain" description="PPM-type phosphatase" evidence="1">
    <location>
        <begin position="1"/>
        <end position="242"/>
    </location>
</feature>
<comment type="caution">
    <text evidence="2">The sequence shown here is derived from an EMBL/GenBank/DDBJ whole genome shotgun (WGS) entry which is preliminary data.</text>
</comment>
<sequence>MAYITSWYWNKGDFRKVNEDSFTLQRVRARKKELIFAAVCDGIGGLRAGECASGLVAEQLTEWFYREGFWKMRSLFWTKQMKKRALDALLDMQEKLERCEREEKICSGTTVTMVFVRGRRFVLVHLGDSRAYQLCRKRCLNREKQTGTRQLSQDHEEGGVLRRCVGAFGLEVPQLYTGTLDDGDMLLLCTDGFYKKAPPDFFRICLYEEREAGQLYRRLKGIGSFLTAQGEKDNMTAVLIGYEKEESVWKKNGKSVKNTF</sequence>
<dbReference type="EMBL" id="JAJEQF010000001">
    <property type="protein sequence ID" value="MCC2166217.1"/>
    <property type="molecule type" value="Genomic_DNA"/>
</dbReference>
<dbReference type="SMART" id="SM00332">
    <property type="entry name" value="PP2Cc"/>
    <property type="match status" value="1"/>
</dbReference>
<dbReference type="InterPro" id="IPR015655">
    <property type="entry name" value="PP2C"/>
</dbReference>
<dbReference type="PANTHER" id="PTHR47992">
    <property type="entry name" value="PROTEIN PHOSPHATASE"/>
    <property type="match status" value="1"/>
</dbReference>
<keyword evidence="3" id="KW-1185">Reference proteome</keyword>
<dbReference type="InterPro" id="IPR036457">
    <property type="entry name" value="PPM-type-like_dom_sf"/>
</dbReference>